<dbReference type="AlphaFoldDB" id="A0A9D1FEH3"/>
<dbReference type="Gene3D" id="1.10.1760.20">
    <property type="match status" value="1"/>
</dbReference>
<gene>
    <name evidence="2" type="primary">thiW</name>
    <name evidence="2" type="ORF">IAC18_04680</name>
</gene>
<evidence type="ECO:0000256" key="1">
    <source>
        <dbReference type="SAM" id="Phobius"/>
    </source>
</evidence>
<keyword evidence="1" id="KW-0472">Membrane</keyword>
<dbReference type="Pfam" id="PF09512">
    <property type="entry name" value="ThiW"/>
    <property type="match status" value="1"/>
</dbReference>
<organism evidence="2 3">
    <name type="scientific">Candidatus Scatomorpha merdipullorum</name>
    <dbReference type="NCBI Taxonomy" id="2840927"/>
    <lineage>
        <taxon>Bacteria</taxon>
        <taxon>Bacillati</taxon>
        <taxon>Bacillota</taxon>
        <taxon>Clostridia</taxon>
        <taxon>Eubacteriales</taxon>
        <taxon>Candidatus Scatomorpha</taxon>
    </lineage>
</organism>
<feature type="transmembrane region" description="Helical" evidence="1">
    <location>
        <begin position="73"/>
        <end position="96"/>
    </location>
</feature>
<accession>A0A9D1FEH3</accession>
<name>A0A9D1FEH3_9FIRM</name>
<feature type="transmembrane region" description="Helical" evidence="1">
    <location>
        <begin position="44"/>
        <end position="67"/>
    </location>
</feature>
<comment type="caution">
    <text evidence="2">The sequence shown here is derived from an EMBL/GenBank/DDBJ whole genome shotgun (WGS) entry which is preliminary data.</text>
</comment>
<feature type="transmembrane region" description="Helical" evidence="1">
    <location>
        <begin position="144"/>
        <end position="166"/>
    </location>
</feature>
<dbReference type="NCBIfam" id="TIGR02359">
    <property type="entry name" value="thiW"/>
    <property type="match status" value="1"/>
</dbReference>
<dbReference type="InterPro" id="IPR012652">
    <property type="entry name" value="ThiW"/>
</dbReference>
<sequence length="186" mass="19144">MSSSTVTVKKLALAAMFTALAFVGSYFINFPVFGSNCSPTQHMVNVLCAVFLGPGWGVGVAFCASLIRNLAGTGTLMAFPGSMIGALCCGLMYMALRRKNQSLAISATLVAEALGTGVLGGLCAYPVAILFMNVDAAGLAVTAYIIPFLISTVVGSLIAGVLVFALKAGGALERMQRSLTPAKRHA</sequence>
<evidence type="ECO:0000313" key="3">
    <source>
        <dbReference type="Proteomes" id="UP000824001"/>
    </source>
</evidence>
<proteinExistence type="predicted"/>
<reference evidence="2" key="1">
    <citation type="submission" date="2020-10" db="EMBL/GenBank/DDBJ databases">
        <authorList>
            <person name="Gilroy R."/>
        </authorList>
    </citation>
    <scope>NUCLEOTIDE SEQUENCE</scope>
    <source>
        <strain evidence="2">ChiHjej10B9-9673</strain>
    </source>
</reference>
<keyword evidence="1" id="KW-1133">Transmembrane helix</keyword>
<protein>
    <submittedName>
        <fullName evidence="2">Energy coupling factor transporter S component ThiW</fullName>
    </submittedName>
</protein>
<keyword evidence="1" id="KW-0812">Transmembrane</keyword>
<reference evidence="2" key="2">
    <citation type="journal article" date="2021" name="PeerJ">
        <title>Extensive microbial diversity within the chicken gut microbiome revealed by metagenomics and culture.</title>
        <authorList>
            <person name="Gilroy R."/>
            <person name="Ravi A."/>
            <person name="Getino M."/>
            <person name="Pursley I."/>
            <person name="Horton D.L."/>
            <person name="Alikhan N.F."/>
            <person name="Baker D."/>
            <person name="Gharbi K."/>
            <person name="Hall N."/>
            <person name="Watson M."/>
            <person name="Adriaenssens E.M."/>
            <person name="Foster-Nyarko E."/>
            <person name="Jarju S."/>
            <person name="Secka A."/>
            <person name="Antonio M."/>
            <person name="Oren A."/>
            <person name="Chaudhuri R.R."/>
            <person name="La Ragione R."/>
            <person name="Hildebrand F."/>
            <person name="Pallen M.J."/>
        </authorList>
    </citation>
    <scope>NUCLEOTIDE SEQUENCE</scope>
    <source>
        <strain evidence="2">ChiHjej10B9-9673</strain>
    </source>
</reference>
<feature type="transmembrane region" description="Helical" evidence="1">
    <location>
        <begin position="12"/>
        <end position="32"/>
    </location>
</feature>
<dbReference type="EMBL" id="DVJK01000132">
    <property type="protein sequence ID" value="HIS66841.1"/>
    <property type="molecule type" value="Genomic_DNA"/>
</dbReference>
<evidence type="ECO:0000313" key="2">
    <source>
        <dbReference type="EMBL" id="HIS66841.1"/>
    </source>
</evidence>
<dbReference type="Proteomes" id="UP000824001">
    <property type="component" value="Unassembled WGS sequence"/>
</dbReference>
<feature type="transmembrane region" description="Helical" evidence="1">
    <location>
        <begin position="103"/>
        <end position="132"/>
    </location>
</feature>
<dbReference type="PIRSF" id="PIRSF024534">
    <property type="entry name" value="ThiW"/>
    <property type="match status" value="1"/>
</dbReference>